<dbReference type="GO" id="GO:0003677">
    <property type="term" value="F:DNA binding"/>
    <property type="evidence" value="ECO:0007669"/>
    <property type="project" value="UniProtKB-KW"/>
</dbReference>
<keyword evidence="3" id="KW-0539">Nucleus</keyword>
<dbReference type="PROSITE" id="PS51253">
    <property type="entry name" value="HTH_CENPB"/>
    <property type="match status" value="1"/>
</dbReference>
<evidence type="ECO:0000256" key="1">
    <source>
        <dbReference type="ARBA" id="ARBA00004123"/>
    </source>
</evidence>
<keyword evidence="7" id="KW-1185">Reference proteome</keyword>
<evidence type="ECO:0000256" key="4">
    <source>
        <dbReference type="SAM" id="MobiDB-lite"/>
    </source>
</evidence>
<dbReference type="EMBL" id="CP034457">
    <property type="protein sequence ID" value="QBM87207.1"/>
    <property type="molecule type" value="Genomic_DNA"/>
</dbReference>
<dbReference type="Proteomes" id="UP000292447">
    <property type="component" value="Chromosome II"/>
</dbReference>
<gene>
    <name evidence="6" type="primary">MPUL0B04060</name>
    <name evidence="6" type="ORF">METSCH_B04060</name>
</gene>
<dbReference type="Gene3D" id="1.10.10.60">
    <property type="entry name" value="Homeodomain-like"/>
    <property type="match status" value="1"/>
</dbReference>
<evidence type="ECO:0000313" key="7">
    <source>
        <dbReference type="Proteomes" id="UP000292447"/>
    </source>
</evidence>
<dbReference type="InterPro" id="IPR004875">
    <property type="entry name" value="DDE_SF_endonuclease_dom"/>
</dbReference>
<dbReference type="Pfam" id="PF03184">
    <property type="entry name" value="DDE_1"/>
    <property type="match status" value="1"/>
</dbReference>
<dbReference type="PANTHER" id="PTHR19303">
    <property type="entry name" value="TRANSPOSON"/>
    <property type="match status" value="1"/>
</dbReference>
<evidence type="ECO:0000256" key="3">
    <source>
        <dbReference type="ARBA" id="ARBA00023242"/>
    </source>
</evidence>
<reference evidence="7" key="1">
    <citation type="submission" date="2019-03" db="EMBL/GenBank/DDBJ databases">
        <title>Snf2 controls pulcherriminic acid biosynthesis and connects pigmentation and antifungal activity of the yeast Metschnikowia pulcherrima.</title>
        <authorList>
            <person name="Gore-Lloyd D."/>
            <person name="Sumann I."/>
            <person name="Brachmann A.O."/>
            <person name="Schneeberger K."/>
            <person name="Ortiz-Merino R.A."/>
            <person name="Moreno-Beltran M."/>
            <person name="Schlaefli M."/>
            <person name="Kirner P."/>
            <person name="Santos Kron A."/>
            <person name="Wolfe K.H."/>
            <person name="Piel J."/>
            <person name="Ahrens C.H."/>
            <person name="Henk D."/>
            <person name="Freimoser F.M."/>
        </authorList>
    </citation>
    <scope>NUCLEOTIDE SEQUENCE [LARGE SCALE GENOMIC DNA]</scope>
    <source>
        <strain evidence="7">APC 1.2</strain>
    </source>
</reference>
<organism evidence="6 7">
    <name type="scientific">Metschnikowia aff. pulcherrima</name>
    <dbReference type="NCBI Taxonomy" id="2163413"/>
    <lineage>
        <taxon>Eukaryota</taxon>
        <taxon>Fungi</taxon>
        <taxon>Dikarya</taxon>
        <taxon>Ascomycota</taxon>
        <taxon>Saccharomycotina</taxon>
        <taxon>Pichiomycetes</taxon>
        <taxon>Metschnikowiaceae</taxon>
        <taxon>Metschnikowia</taxon>
    </lineage>
</organism>
<evidence type="ECO:0000256" key="2">
    <source>
        <dbReference type="ARBA" id="ARBA00023125"/>
    </source>
</evidence>
<feature type="domain" description="HTH CENPB-type" evidence="5">
    <location>
        <begin position="60"/>
        <end position="130"/>
    </location>
</feature>
<dbReference type="Pfam" id="PF05225">
    <property type="entry name" value="HTH_psq"/>
    <property type="match status" value="1"/>
</dbReference>
<feature type="region of interest" description="Disordered" evidence="4">
    <location>
        <begin position="659"/>
        <end position="678"/>
    </location>
</feature>
<dbReference type="InterPro" id="IPR009057">
    <property type="entry name" value="Homeodomain-like_sf"/>
</dbReference>
<dbReference type="AlphaFoldDB" id="A0A4P6XIX5"/>
<dbReference type="GO" id="GO:0005634">
    <property type="term" value="C:nucleus"/>
    <property type="evidence" value="ECO:0007669"/>
    <property type="project" value="UniProtKB-SubCell"/>
</dbReference>
<evidence type="ECO:0000313" key="6">
    <source>
        <dbReference type="EMBL" id="QBM87207.1"/>
    </source>
</evidence>
<dbReference type="SUPFAM" id="SSF46689">
    <property type="entry name" value="Homeodomain-like"/>
    <property type="match status" value="1"/>
</dbReference>
<dbReference type="PANTHER" id="PTHR19303:SF74">
    <property type="entry name" value="POGO TRANSPOSABLE ELEMENT WITH KRAB DOMAIN"/>
    <property type="match status" value="1"/>
</dbReference>
<name>A0A4P6XIX5_9ASCO</name>
<dbReference type="InterPro" id="IPR006600">
    <property type="entry name" value="HTH_CenpB_DNA-bd_dom"/>
</dbReference>
<evidence type="ECO:0000259" key="5">
    <source>
        <dbReference type="PROSITE" id="PS51253"/>
    </source>
</evidence>
<accession>A0A4P6XIX5</accession>
<dbReference type="InterPro" id="IPR007889">
    <property type="entry name" value="HTH_Psq"/>
</dbReference>
<comment type="subcellular location">
    <subcellularLocation>
        <location evidence="1">Nucleus</location>
    </subcellularLocation>
</comment>
<protein>
    <submittedName>
        <fullName evidence="6">Helix-turn-helix, Psq domain</fullName>
    </submittedName>
</protein>
<proteinExistence type="predicted"/>
<sequence>MSPNSSDLKETLKAREKRMAKALAAYKSGEFSSVAKAAKAFNVPTGTLQHRLKGRKARFVTYTKNHKLQDWEEAALKLWILQRDDEGKPTLRFEVEEVAKSLLSERGSSEAIGKDWIKQLTVRQPELSTEVSRGFICRSVPHARRWVIREWLDTYKETIEKHAITKDNVYRLDISGTQSGPIASITNQGVNKGINHIPKDWVTILECFSASGEVIPPYLGFRGRLTRDYIDPGVSHTWEKKNVRNHWRNDQIVADWVSIHFNRATKTPYNSSYRLLLIDGHKCKETEELKTICRNEKIIPIFIPKALSYLFHGLDFFSMTPIKDFHQKTLSLPEHDEKVIFELYEKWRELIFADAKESRQNLRSRFRACGLFPFNSEKIMKKVRETHSKTQEGPNEESNEVFQKETQAEIQGDSLGESLGDSQAEIQGDSLREGLGEGLLSHCNRLSSPPLSPIILQDLAAKMEVSENSVFCQHEVTRHPDFNKFRANIRKSQKRKSFFPDIPNFFQVVSEISRPVGSALKVIKNGIDCGYKCMNQEIQQLKSTIQSLNNMLIERKSRFEEQSVRFAESESRQQFTEEKIERLCTTQDHLTGLIQTELRLIKDHIARIDLSLLGTSSSTMNMFMRLNMPSQPMESQPMESQPMESQPYMVEFSGSGLTSQAGLVPHANTHPANRNFGE</sequence>
<dbReference type="InterPro" id="IPR050863">
    <property type="entry name" value="CenT-Element_Derived"/>
</dbReference>
<keyword evidence="2" id="KW-0238">DNA-binding</keyword>